<keyword evidence="15" id="KW-1185">Reference proteome</keyword>
<name>A0A6A3D3I4_HIBSY</name>
<dbReference type="UniPathway" id="UPA00143"/>
<dbReference type="Gene3D" id="3.30.710.10">
    <property type="entry name" value="Potassium Channel Kv1.1, Chain A"/>
    <property type="match status" value="1"/>
</dbReference>
<dbReference type="GO" id="GO:0009753">
    <property type="term" value="P:response to jasmonic acid"/>
    <property type="evidence" value="ECO:0007669"/>
    <property type="project" value="UniProtKB-ARBA"/>
</dbReference>
<evidence type="ECO:0000256" key="12">
    <source>
        <dbReference type="SAM" id="MobiDB-lite"/>
    </source>
</evidence>
<dbReference type="InterPro" id="IPR036460">
    <property type="entry name" value="Cu_amine_oxidase_C_sf"/>
</dbReference>
<dbReference type="PROSITE" id="PS51649">
    <property type="entry name" value="NPH3"/>
    <property type="match status" value="1"/>
</dbReference>
<comment type="subunit">
    <text evidence="4">Homodimer.</text>
</comment>
<dbReference type="Gene3D" id="3.10.450.40">
    <property type="match status" value="2"/>
</dbReference>
<evidence type="ECO:0000256" key="7">
    <source>
        <dbReference type="ARBA" id="ARBA00023002"/>
    </source>
</evidence>
<dbReference type="InterPro" id="IPR000269">
    <property type="entry name" value="Cu_amine_oxidase"/>
</dbReference>
<evidence type="ECO:0000256" key="8">
    <source>
        <dbReference type="ARBA" id="ARBA00023008"/>
    </source>
</evidence>
<protein>
    <recommendedName>
        <fullName evidence="11">Amine oxidase</fullName>
        <ecNumber evidence="11">1.4.3.-</ecNumber>
    </recommendedName>
</protein>
<evidence type="ECO:0000259" key="13">
    <source>
        <dbReference type="PROSITE" id="PS51649"/>
    </source>
</evidence>
<organism evidence="14 15">
    <name type="scientific">Hibiscus syriacus</name>
    <name type="common">Rose of Sharon</name>
    <dbReference type="NCBI Taxonomy" id="106335"/>
    <lineage>
        <taxon>Eukaryota</taxon>
        <taxon>Viridiplantae</taxon>
        <taxon>Streptophyta</taxon>
        <taxon>Embryophyta</taxon>
        <taxon>Tracheophyta</taxon>
        <taxon>Spermatophyta</taxon>
        <taxon>Magnoliopsida</taxon>
        <taxon>eudicotyledons</taxon>
        <taxon>Gunneridae</taxon>
        <taxon>Pentapetalae</taxon>
        <taxon>rosids</taxon>
        <taxon>malvids</taxon>
        <taxon>Malvales</taxon>
        <taxon>Malvaceae</taxon>
        <taxon>Malvoideae</taxon>
        <taxon>Hibiscus</taxon>
    </lineage>
</organism>
<evidence type="ECO:0000256" key="3">
    <source>
        <dbReference type="ARBA" id="ARBA00007983"/>
    </source>
</evidence>
<dbReference type="GO" id="GO:0048038">
    <property type="term" value="F:quinone binding"/>
    <property type="evidence" value="ECO:0007669"/>
    <property type="project" value="InterPro"/>
</dbReference>
<keyword evidence="8 11" id="KW-0186">Copper</keyword>
<dbReference type="InterPro" id="IPR011333">
    <property type="entry name" value="SKP1/BTB/POZ_sf"/>
</dbReference>
<dbReference type="FunFam" id="2.70.98.20:FF:000001">
    <property type="entry name" value="Amine oxidase"/>
    <property type="match status" value="1"/>
</dbReference>
<keyword evidence="9" id="KW-1015">Disulfide bond</keyword>
<gene>
    <name evidence="14" type="ORF">F3Y22_tig00000002pilonHSYRG00069</name>
</gene>
<evidence type="ECO:0000313" key="15">
    <source>
        <dbReference type="Proteomes" id="UP000436088"/>
    </source>
</evidence>
<dbReference type="InterPro" id="IPR016182">
    <property type="entry name" value="Cu_amine_oxidase_N-reg"/>
</dbReference>
<evidence type="ECO:0000256" key="9">
    <source>
        <dbReference type="ARBA" id="ARBA00023157"/>
    </source>
</evidence>
<dbReference type="GO" id="GO:0008131">
    <property type="term" value="F:primary methylamine oxidase activity"/>
    <property type="evidence" value="ECO:0007669"/>
    <property type="project" value="InterPro"/>
</dbReference>
<reference evidence="14" key="1">
    <citation type="submission" date="2019-09" db="EMBL/GenBank/DDBJ databases">
        <title>Draft genome information of white flower Hibiscus syriacus.</title>
        <authorList>
            <person name="Kim Y.-M."/>
        </authorList>
    </citation>
    <scope>NUCLEOTIDE SEQUENCE [LARGE SCALE GENOMIC DNA]</scope>
    <source>
        <strain evidence="14">YM2019G1</strain>
    </source>
</reference>
<evidence type="ECO:0000256" key="11">
    <source>
        <dbReference type="RuleBase" id="RU000672"/>
    </source>
</evidence>
<dbReference type="PANTHER" id="PTHR10638">
    <property type="entry name" value="COPPER AMINE OXIDASE"/>
    <property type="match status" value="1"/>
</dbReference>
<dbReference type="GO" id="GO:0016567">
    <property type="term" value="P:protein ubiquitination"/>
    <property type="evidence" value="ECO:0007669"/>
    <property type="project" value="UniProtKB-UniPathway"/>
</dbReference>
<feature type="domain" description="NPH3" evidence="13">
    <location>
        <begin position="208"/>
        <end position="516"/>
    </location>
</feature>
<evidence type="ECO:0000256" key="10">
    <source>
        <dbReference type="PROSITE-ProRule" id="PRU00982"/>
    </source>
</evidence>
<dbReference type="SUPFAM" id="SSF54416">
    <property type="entry name" value="Amine oxidase N-terminal region"/>
    <property type="match status" value="2"/>
</dbReference>
<keyword evidence="7 11" id="KW-0560">Oxidoreductase</keyword>
<dbReference type="Pfam" id="PF01179">
    <property type="entry name" value="Cu_amine_oxid"/>
    <property type="match status" value="1"/>
</dbReference>
<keyword evidence="5 11" id="KW-0479">Metal-binding</keyword>
<dbReference type="GO" id="GO:0009308">
    <property type="term" value="P:amine metabolic process"/>
    <property type="evidence" value="ECO:0007669"/>
    <property type="project" value="UniProtKB-UniRule"/>
</dbReference>
<keyword evidence="6 11" id="KW-0801">TPQ</keyword>
<dbReference type="InterPro" id="IPR015802">
    <property type="entry name" value="Cu_amine_oxidase_N3"/>
</dbReference>
<sequence>MKFMKLGSRPDTFYSVEALRSVSSDVSSDLIIQVNGSRYLLHKFPLLSKCLRLQRICSESPETLQRQIIQLPDFPGGIEAFDLCAKFCYGITITLSAYNIVEVRCAAEYLQMTEDVEKGNLVYKVGVFFNSCILHGWKDTIVTLQSTKTFPLWSEDLGITSRCIESIASKVLTHPSKVSLLHSHSRRVREDISCNGAESQRHRPTTKGWWAEDVAELSIDLYWRTMIAIKSGGKIPCNLIGEALRVYASRWLPNISGKVKANKEAAASSSDSDSANEVTSKHRMLLESIVSLLPSETGATSCSFLVKLLKAANILNASSSSKMELARRIALQLEDARVSDLLIPCLAHSSDALYDVDVVQSILEQFMSQGQSPPTSPPRSKLGIERRRRSRSAEIVDIELQEARRSSASHSSKLKVARIVDGYLQEIARDINLPLSKFIAIAETIPNFLRPDHDDLYRAIDIYLKAHPNLNKSERKKICRILDCKKLSVEACMHAAQNEKLPLRVVVQVLFFKQARAAATGGKVTELPSNIKALLAAHNIDPSKPPGPLSTTTSSHIPADDQWSMSVIKTPKSRTSTLRSKEALDDDLDENDMNFDGCGTGKLLVVNGNSYLDELGMAVWDWKATCVNRYDYLLIHEKATPCCIPKTINNKVPSSSSAEVLRLAVVSGSDPSEDTVPKRASMATLIRPVEPISDPPATKRPLPPKVSLSHFSFCISVMPRAQTSHPLDPLSAAEISVAVATVRAAGATPEVRDSMRFIEVVLVEPEKQGGPLIPTKLPPRQARLVVYNKRSNETSVWIVELSEVHAATRGGHHRGKVISSKVVPDVQPPMDAMEYAECEAVVKDFPPFREAMKKRGIEDMDLVMVDPWCVGYHSDADAPSRRLAKPLIFCRTESDCPIENGYARPVEGIHVLVDMQNMVVIEFEDRKLVPLPPADLLRNYTPGETRGGVDRSDVKPLQIIQPDGPSFRVNGNFVEWQKWNFRIGFTPREGLVIYSIAYVDGSRGRRPIAHRLSFVEMVDPYGDPNDPHYWKNGFDAGEDGLGKNAHSLKKGCDCLGYIKYFDAHFTNFTGGVETIENCVCLNEEDHGILWKHQDWRTGLAEVRRQVGVFQDCVCLLCMNILVFDGKIEAEVKLTGILSLGALQPGETRKYGTTIAPGLYAPVHQHFFVARMDMAVDCKPGEAFNQVVEVNIKVEEPGKNNVHNNAFFAEEELLRSELQAMSDCDPLSARHWIVRNTRNVNRTGQLTGFKLVPGSNCLPLAGSEAKFLRRAAFLKHNLWVTPYSREEMYPGGEFPNQNPRAGEGLATWVKQNRSLEEADIVLWYVFGVTRVPRLEDWPVMPVERIGFMLMPHGFFNCSPAVDVPPSAADLELKDNDIATKPIQNGIIAKL</sequence>
<dbReference type="Pfam" id="PF03000">
    <property type="entry name" value="NPH3"/>
    <property type="match status" value="1"/>
</dbReference>
<accession>A0A6A3D3I4</accession>
<evidence type="ECO:0000313" key="14">
    <source>
        <dbReference type="EMBL" id="KAE8736345.1"/>
    </source>
</evidence>
<comment type="PTM">
    <text evidence="11">Topaquinone (TPQ) is generated by copper-dependent autoxidation of a specific tyrosyl residue.</text>
</comment>
<dbReference type="Pfam" id="PF02727">
    <property type="entry name" value="Cu_amine_oxidN2"/>
    <property type="match status" value="1"/>
</dbReference>
<dbReference type="SUPFAM" id="SSF54695">
    <property type="entry name" value="POZ domain"/>
    <property type="match status" value="1"/>
</dbReference>
<comment type="caution">
    <text evidence="14">The sequence shown here is derived from an EMBL/GenBank/DDBJ whole genome shotgun (WGS) entry which is preliminary data.</text>
</comment>
<dbReference type="EC" id="1.4.3.-" evidence="11"/>
<comment type="cofactor">
    <cofactor evidence="1">
        <name>Cu cation</name>
        <dbReference type="ChEBI" id="CHEBI:23378"/>
    </cofactor>
</comment>
<evidence type="ECO:0000256" key="4">
    <source>
        <dbReference type="ARBA" id="ARBA00011738"/>
    </source>
</evidence>
<evidence type="ECO:0000256" key="2">
    <source>
        <dbReference type="ARBA" id="ARBA00004906"/>
    </source>
</evidence>
<dbReference type="InterPro" id="IPR015798">
    <property type="entry name" value="Cu_amine_oxidase_C"/>
</dbReference>
<dbReference type="Proteomes" id="UP000436088">
    <property type="component" value="Unassembled WGS sequence"/>
</dbReference>
<dbReference type="GO" id="GO:0005507">
    <property type="term" value="F:copper ion binding"/>
    <property type="evidence" value="ECO:0007669"/>
    <property type="project" value="InterPro"/>
</dbReference>
<dbReference type="EMBL" id="VEPZ02000001">
    <property type="protein sequence ID" value="KAE8736345.1"/>
    <property type="molecule type" value="Genomic_DNA"/>
</dbReference>
<dbReference type="Gene3D" id="2.70.98.20">
    <property type="entry name" value="Copper amine oxidase, catalytic domain"/>
    <property type="match status" value="1"/>
</dbReference>
<evidence type="ECO:0000256" key="5">
    <source>
        <dbReference type="ARBA" id="ARBA00022723"/>
    </source>
</evidence>
<dbReference type="Pfam" id="PF02728">
    <property type="entry name" value="Cu_amine_oxidN3"/>
    <property type="match status" value="1"/>
</dbReference>
<evidence type="ECO:0000256" key="1">
    <source>
        <dbReference type="ARBA" id="ARBA00001935"/>
    </source>
</evidence>
<dbReference type="InterPro" id="IPR027356">
    <property type="entry name" value="NPH3_dom"/>
</dbReference>
<proteinExistence type="inferred from homology"/>
<dbReference type="SUPFAM" id="SSF49998">
    <property type="entry name" value="Amine oxidase catalytic domain"/>
    <property type="match status" value="1"/>
</dbReference>
<comment type="similarity">
    <text evidence="10">Belongs to the NPH3 family.</text>
</comment>
<comment type="cofactor">
    <cofactor evidence="11">
        <name>Cu cation</name>
        <dbReference type="ChEBI" id="CHEBI:23378"/>
    </cofactor>
    <text evidence="11">Contains 1 topaquinone per subunit.</text>
</comment>
<dbReference type="NCBIfam" id="NF008559">
    <property type="entry name" value="PRK11504.1"/>
    <property type="match status" value="1"/>
</dbReference>
<comment type="similarity">
    <text evidence="3 11">Belongs to the copper/topaquinone oxidase family.</text>
</comment>
<comment type="pathway">
    <text evidence="2">Protein modification; protein ubiquitination.</text>
</comment>
<feature type="region of interest" description="Disordered" evidence="12">
    <location>
        <begin position="367"/>
        <end position="388"/>
    </location>
</feature>
<dbReference type="InterPro" id="IPR015800">
    <property type="entry name" value="Cu_amine_oxidase_N2"/>
</dbReference>
<dbReference type="PANTHER" id="PTHR10638:SF80">
    <property type="entry name" value="AMINE OXIDASE"/>
    <property type="match status" value="1"/>
</dbReference>
<evidence type="ECO:0000256" key="6">
    <source>
        <dbReference type="ARBA" id="ARBA00022772"/>
    </source>
</evidence>
<dbReference type="FunFam" id="3.10.450.40:FF:000002">
    <property type="entry name" value="Amine oxidase"/>
    <property type="match status" value="1"/>
</dbReference>